<dbReference type="InterPro" id="IPR023610">
    <property type="entry name" value="PInositol-4/5-P-5/4-kinase"/>
</dbReference>
<dbReference type="Gene3D" id="3.30.800.10">
    <property type="entry name" value="Phosphatidylinositol Phosphate Kinase II Beta"/>
    <property type="match status" value="1"/>
</dbReference>
<feature type="domain" description="PIPK" evidence="3">
    <location>
        <begin position="308"/>
        <end position="639"/>
    </location>
</feature>
<dbReference type="SUPFAM" id="SSF81321">
    <property type="entry name" value="Family A G protein-coupled receptor-like"/>
    <property type="match status" value="1"/>
</dbReference>
<feature type="transmembrane region" description="Helical" evidence="2">
    <location>
        <begin position="133"/>
        <end position="151"/>
    </location>
</feature>
<keyword evidence="2" id="KW-0472">Membrane</keyword>
<gene>
    <name evidence="4" type="ORF">SteCoe_34773</name>
</gene>
<comment type="caution">
    <text evidence="4">The sequence shown here is derived from an EMBL/GenBank/DDBJ whole genome shotgun (WGS) entry which is preliminary data.</text>
</comment>
<evidence type="ECO:0000313" key="5">
    <source>
        <dbReference type="Proteomes" id="UP000187209"/>
    </source>
</evidence>
<feature type="transmembrane region" description="Helical" evidence="2">
    <location>
        <begin position="215"/>
        <end position="235"/>
    </location>
</feature>
<keyword evidence="2" id="KW-0812">Transmembrane</keyword>
<keyword evidence="1" id="KW-0418">Kinase</keyword>
<keyword evidence="1" id="KW-0808">Transferase</keyword>
<name>A0A1R2AU11_9CILI</name>
<keyword evidence="1" id="KW-0547">Nucleotide-binding</keyword>
<feature type="transmembrane region" description="Helical" evidence="2">
    <location>
        <begin position="7"/>
        <end position="28"/>
    </location>
</feature>
<dbReference type="GO" id="GO:0005886">
    <property type="term" value="C:plasma membrane"/>
    <property type="evidence" value="ECO:0007669"/>
    <property type="project" value="TreeGrafter"/>
</dbReference>
<evidence type="ECO:0000256" key="1">
    <source>
        <dbReference type="PROSITE-ProRule" id="PRU00781"/>
    </source>
</evidence>
<dbReference type="SMART" id="SM00330">
    <property type="entry name" value="PIPKc"/>
    <property type="match status" value="1"/>
</dbReference>
<evidence type="ECO:0000259" key="3">
    <source>
        <dbReference type="PROSITE" id="PS51455"/>
    </source>
</evidence>
<reference evidence="4 5" key="1">
    <citation type="submission" date="2016-11" db="EMBL/GenBank/DDBJ databases">
        <title>The macronuclear genome of Stentor coeruleus: a giant cell with tiny introns.</title>
        <authorList>
            <person name="Slabodnick M."/>
            <person name="Ruby J.G."/>
            <person name="Reiff S.B."/>
            <person name="Swart E.C."/>
            <person name="Gosai S."/>
            <person name="Prabakaran S."/>
            <person name="Witkowska E."/>
            <person name="Larue G.E."/>
            <person name="Fisher S."/>
            <person name="Freeman R.M."/>
            <person name="Gunawardena J."/>
            <person name="Chu W."/>
            <person name="Stover N.A."/>
            <person name="Gregory B.D."/>
            <person name="Nowacki M."/>
            <person name="Derisi J."/>
            <person name="Roy S.W."/>
            <person name="Marshall W.F."/>
            <person name="Sood P."/>
        </authorList>
    </citation>
    <scope>NUCLEOTIDE SEQUENCE [LARGE SCALE GENOMIC DNA]</scope>
    <source>
        <strain evidence="4">WM001</strain>
    </source>
</reference>
<organism evidence="4 5">
    <name type="scientific">Stentor coeruleus</name>
    <dbReference type="NCBI Taxonomy" id="5963"/>
    <lineage>
        <taxon>Eukaryota</taxon>
        <taxon>Sar</taxon>
        <taxon>Alveolata</taxon>
        <taxon>Ciliophora</taxon>
        <taxon>Postciliodesmatophora</taxon>
        <taxon>Heterotrichea</taxon>
        <taxon>Heterotrichida</taxon>
        <taxon>Stentoridae</taxon>
        <taxon>Stentor</taxon>
    </lineage>
</organism>
<dbReference type="InterPro" id="IPR002498">
    <property type="entry name" value="PInositol-4-P-4/5-kinase_core"/>
</dbReference>
<dbReference type="Proteomes" id="UP000187209">
    <property type="component" value="Unassembled WGS sequence"/>
</dbReference>
<feature type="transmembrane region" description="Helical" evidence="2">
    <location>
        <begin position="96"/>
        <end position="121"/>
    </location>
</feature>
<evidence type="ECO:0000313" key="4">
    <source>
        <dbReference type="EMBL" id="OMJ67935.1"/>
    </source>
</evidence>
<dbReference type="Gene3D" id="3.30.810.10">
    <property type="entry name" value="2-Layer Sandwich"/>
    <property type="match status" value="1"/>
</dbReference>
<dbReference type="Pfam" id="PF01504">
    <property type="entry name" value="PIP5K"/>
    <property type="match status" value="2"/>
</dbReference>
<dbReference type="PANTHER" id="PTHR23086:SF8">
    <property type="entry name" value="PHOSPHATIDYLINOSITOL 5-PHOSPHATE 4-KINASE, ISOFORM A"/>
    <property type="match status" value="1"/>
</dbReference>
<dbReference type="CDD" id="cd00139">
    <property type="entry name" value="PIPKc"/>
    <property type="match status" value="1"/>
</dbReference>
<dbReference type="GO" id="GO:0005524">
    <property type="term" value="F:ATP binding"/>
    <property type="evidence" value="ECO:0007669"/>
    <property type="project" value="UniProtKB-UniRule"/>
</dbReference>
<dbReference type="InterPro" id="IPR027484">
    <property type="entry name" value="PInositol-4-P-5-kinase_N"/>
</dbReference>
<feature type="transmembrane region" description="Helical" evidence="2">
    <location>
        <begin position="40"/>
        <end position="61"/>
    </location>
</feature>
<dbReference type="EMBL" id="MPUH01001413">
    <property type="protein sequence ID" value="OMJ67935.1"/>
    <property type="molecule type" value="Genomic_DNA"/>
</dbReference>
<dbReference type="InterPro" id="IPR027483">
    <property type="entry name" value="PInositol-4-P-4/5-kinase_C_sf"/>
</dbReference>
<keyword evidence="2" id="KW-1133">Transmembrane helix</keyword>
<keyword evidence="1" id="KW-0067">ATP-binding</keyword>
<protein>
    <recommendedName>
        <fullName evidence="3">PIPK domain-containing protein</fullName>
    </recommendedName>
</protein>
<dbReference type="PANTHER" id="PTHR23086">
    <property type="entry name" value="PHOSPHATIDYLINOSITOL-4-PHOSPHATE 5-KINASE"/>
    <property type="match status" value="1"/>
</dbReference>
<dbReference type="Gene3D" id="1.20.1070.10">
    <property type="entry name" value="Rhodopsin 7-helix transmembrane proteins"/>
    <property type="match status" value="1"/>
</dbReference>
<dbReference type="GO" id="GO:0046854">
    <property type="term" value="P:phosphatidylinositol phosphate biosynthetic process"/>
    <property type="evidence" value="ECO:0007669"/>
    <property type="project" value="TreeGrafter"/>
</dbReference>
<sequence>MLGPINLSFYIILGVLTILLSSFVAFTFSRYRELRQHPSGLLVSLSICEVIMAYHSIIFALDSTRYIKWVKIEQTFDLLGLDSLHSTGILCGINQVLLSSATIACICYNIAICLDLIITLYNPLIPGNVRKKWYHGLTASSVIYFTVYANYENRFINDCISNKENRLEIMNSGSVNILLLLYLAIGMTSIVYSAFRFANGLKLDSHANKHYLIRHVLYVAIFTLCWIGPAVSYLIKKHGKENSVHSEIVDSIAIASTSASGFFLGILRLSDPVVWSRVKRLTSFDNSMGKISDDAWTQPISVIVQGKLNCELTRCIFEGIHSAFIQMKETKQQEDSYFASKKYTTKATKKINRDTEAMNVWGVRDSKLNGMILDVYASDIFTNIVDITGFSLDELIDSLNPNNNQNNEVNQSAGKSGSFFLFTRDKKFAIKTIKKSERQIMLKFLKAYHQHLSEYPRSLLCKIFGLYTLKIPGVTAIYIMLMQNLLYMIKPNSIYDIKGSTKGRTAKKNCVVTSPLKDLDFIENQERLLLTLDDIEVFKDQLMADVKLLRMNRLMDYSMLIATSDGYENAEKPQHSIYSLNREKVYTMGIIDFLTEYGYMKSVEKNFSTLRYGRLAKRASVANPSRYSGRFVNFILSVVVPIVRRNSSYIIED</sequence>
<keyword evidence="5" id="KW-1185">Reference proteome</keyword>
<dbReference type="PROSITE" id="PS51455">
    <property type="entry name" value="PIPK"/>
    <property type="match status" value="1"/>
</dbReference>
<dbReference type="OrthoDB" id="416009at2759"/>
<feature type="transmembrane region" description="Helical" evidence="2">
    <location>
        <begin position="172"/>
        <end position="195"/>
    </location>
</feature>
<accession>A0A1R2AU11</accession>
<dbReference type="AlphaFoldDB" id="A0A1R2AU11"/>
<dbReference type="SUPFAM" id="SSF56104">
    <property type="entry name" value="SAICAR synthase-like"/>
    <property type="match status" value="1"/>
</dbReference>
<evidence type="ECO:0000256" key="2">
    <source>
        <dbReference type="SAM" id="Phobius"/>
    </source>
</evidence>
<proteinExistence type="predicted"/>
<dbReference type="GO" id="GO:0016308">
    <property type="term" value="F:1-phosphatidylinositol-4-phosphate 5-kinase activity"/>
    <property type="evidence" value="ECO:0007669"/>
    <property type="project" value="TreeGrafter"/>
</dbReference>